<evidence type="ECO:0000256" key="9">
    <source>
        <dbReference type="HAMAP-Rule" id="MF_00332"/>
    </source>
</evidence>
<dbReference type="PATRIC" id="fig|1423745.4.peg.976"/>
<dbReference type="NCBIfam" id="TIGR02350">
    <property type="entry name" value="prok_dnaK"/>
    <property type="match status" value="1"/>
</dbReference>
<dbReference type="SUPFAM" id="SSF53067">
    <property type="entry name" value="Actin-like ATPase domain"/>
    <property type="match status" value="2"/>
</dbReference>
<evidence type="ECO:0000256" key="10">
    <source>
        <dbReference type="RuleBase" id="RU003322"/>
    </source>
</evidence>
<keyword evidence="4 9" id="KW-0597">Phosphoprotein</keyword>
<dbReference type="PROSITE" id="PS00329">
    <property type="entry name" value="HSP70_2"/>
    <property type="match status" value="1"/>
</dbReference>
<dbReference type="Pfam" id="PF00012">
    <property type="entry name" value="HSP70"/>
    <property type="match status" value="1"/>
</dbReference>
<keyword evidence="6 9" id="KW-0067">ATP-binding</keyword>
<dbReference type="GO" id="GO:0140662">
    <property type="term" value="F:ATP-dependent protein folding chaperone"/>
    <property type="evidence" value="ECO:0007669"/>
    <property type="project" value="InterPro"/>
</dbReference>
<dbReference type="RefSeq" id="WP_035421365.1">
    <property type="nucleotide sequence ID" value="NZ_AYZI01000005.1"/>
</dbReference>
<dbReference type="GO" id="GO:0005524">
    <property type="term" value="F:ATP binding"/>
    <property type="evidence" value="ECO:0007669"/>
    <property type="project" value="UniProtKB-UniRule"/>
</dbReference>
<evidence type="ECO:0000256" key="11">
    <source>
        <dbReference type="SAM" id="Coils"/>
    </source>
</evidence>
<keyword evidence="8 9" id="KW-0143">Chaperone</keyword>
<dbReference type="CDD" id="cd10234">
    <property type="entry name" value="ASKHA_NBD_HSP70_DnaK-like"/>
    <property type="match status" value="1"/>
</dbReference>
<feature type="compositionally biased region" description="Low complexity" evidence="12">
    <location>
        <begin position="577"/>
        <end position="591"/>
    </location>
</feature>
<dbReference type="InterPro" id="IPR013126">
    <property type="entry name" value="Hsp_70_fam"/>
</dbReference>
<evidence type="ECO:0000256" key="1">
    <source>
        <dbReference type="ARBA" id="ARBA00002290"/>
    </source>
</evidence>
<keyword evidence="5 9" id="KW-0547">Nucleotide-binding</keyword>
<keyword evidence="11" id="KW-0175">Coiled coil</keyword>
<dbReference type="GO" id="GO:0051082">
    <property type="term" value="F:unfolded protein binding"/>
    <property type="evidence" value="ECO:0007669"/>
    <property type="project" value="InterPro"/>
</dbReference>
<comment type="function">
    <text evidence="1 9">Acts as a chaperone.</text>
</comment>
<evidence type="ECO:0000256" key="6">
    <source>
        <dbReference type="ARBA" id="ARBA00022840"/>
    </source>
</evidence>
<dbReference type="FunFam" id="3.90.640.10:FF:000003">
    <property type="entry name" value="Molecular chaperone DnaK"/>
    <property type="match status" value="1"/>
</dbReference>
<name>A0A0R2CTK6_9LACO</name>
<sequence length="615" mass="66543">MASNKIIGIDLGTTNSAVAVMEGGKPKIITNPDGSRTTPSVVAFKDGEIQVGEVAKRQEITNPNTIRSIKSHMGDGSYKVDVEGKQYTPQQISAMILQYIKGYAEDYLGDSVSEAVITVPAYFNDAQRQATKDAGKIAGLDVKRIINEPTAAALAYGLDKQDKDEKVLVYDLGGGTFDVSVLELGDGVFQVLSTNGDTHLGGDDFDQRIIDWLVADFKQDHGIDLSKDKMALQRLKDAAEKAKKELSGVQQTEISLPFITSNDSGPLHLQTTLTRAKFNELTSDLVDKTKVPFENALKDADLTTGDIDEVILNGGSTRIPAVQEAVQNWTGKNPNHSINPDEAVALGAAVQGGVLTGDVKDVVLLDVTPLSLGIETMGGVFTKLIEKNTTIPTSKSQTFSTAADNQTAVDIHVLQGERPMANDDKSLGRFQLTDIPAAPRGIPQIEVTFDIDKNGIVNVSAKDKGTGKEQKITIKDSNGLSDEEIDKMMKEASANEEADKKKKETVDLNNEVDQLLFQTDKTLKDVEGKVSEDEIKEVKAAQEDLKKAKEAGDLDDLKAKKDALNEKVQAVAVKLYQQQQEAQGDQATGTTDDQKKDDGDTVNGDFHEVHDDDNK</sequence>
<dbReference type="Proteomes" id="UP000051586">
    <property type="component" value="Unassembled WGS sequence"/>
</dbReference>
<dbReference type="FunFam" id="3.30.420.40:FF:000071">
    <property type="entry name" value="Molecular chaperone DnaK"/>
    <property type="match status" value="1"/>
</dbReference>
<evidence type="ECO:0000256" key="12">
    <source>
        <dbReference type="SAM" id="MobiDB-lite"/>
    </source>
</evidence>
<dbReference type="SUPFAM" id="SSF100920">
    <property type="entry name" value="Heat shock protein 70kD (HSP70), peptide-binding domain"/>
    <property type="match status" value="1"/>
</dbReference>
<feature type="region of interest" description="Disordered" evidence="12">
    <location>
        <begin position="577"/>
        <end position="615"/>
    </location>
</feature>
<dbReference type="InterPro" id="IPR029047">
    <property type="entry name" value="HSP70_peptide-bd_sf"/>
</dbReference>
<evidence type="ECO:0000313" key="14">
    <source>
        <dbReference type="Proteomes" id="UP000051586"/>
    </source>
</evidence>
<dbReference type="InterPro" id="IPR018181">
    <property type="entry name" value="Heat_shock_70_CS"/>
</dbReference>
<dbReference type="FunFam" id="1.20.1270.10:FF:000001">
    <property type="entry name" value="Molecular chaperone DnaK"/>
    <property type="match status" value="1"/>
</dbReference>
<gene>
    <name evidence="9" type="primary">dnaK</name>
    <name evidence="13" type="ORF">FC87_GL000915</name>
</gene>
<dbReference type="InterPro" id="IPR043129">
    <property type="entry name" value="ATPase_NBD"/>
</dbReference>
<evidence type="ECO:0000313" key="13">
    <source>
        <dbReference type="EMBL" id="KRM91404.1"/>
    </source>
</evidence>
<dbReference type="HAMAP" id="MF_00332">
    <property type="entry name" value="DnaK"/>
    <property type="match status" value="1"/>
</dbReference>
<feature type="coiled-coil region" evidence="11">
    <location>
        <begin position="491"/>
        <end position="574"/>
    </location>
</feature>
<evidence type="ECO:0000256" key="4">
    <source>
        <dbReference type="ARBA" id="ARBA00022553"/>
    </source>
</evidence>
<evidence type="ECO:0000256" key="2">
    <source>
        <dbReference type="ARBA" id="ARBA00007381"/>
    </source>
</evidence>
<organism evidence="13 14">
    <name type="scientific">Fructilactobacillus florum DSM 22689 = JCM 16035</name>
    <dbReference type="NCBI Taxonomy" id="1423745"/>
    <lineage>
        <taxon>Bacteria</taxon>
        <taxon>Bacillati</taxon>
        <taxon>Bacillota</taxon>
        <taxon>Bacilli</taxon>
        <taxon>Lactobacillales</taxon>
        <taxon>Lactobacillaceae</taxon>
        <taxon>Fructilactobacillus</taxon>
    </lineage>
</organism>
<comment type="caution">
    <text evidence="13">The sequence shown here is derived from an EMBL/GenBank/DDBJ whole genome shotgun (WGS) entry which is preliminary data.</text>
</comment>
<feature type="modified residue" description="Phosphothreonine; by autocatalysis" evidence="9">
    <location>
        <position position="176"/>
    </location>
</feature>
<dbReference type="Gene3D" id="2.60.34.10">
    <property type="entry name" value="Substrate Binding Domain Of DNAk, Chain A, domain 1"/>
    <property type="match status" value="1"/>
</dbReference>
<proteinExistence type="evidence at transcript level"/>
<dbReference type="SUPFAM" id="SSF100934">
    <property type="entry name" value="Heat shock protein 70kD (HSP70), C-terminal subdomain"/>
    <property type="match status" value="1"/>
</dbReference>
<comment type="similarity">
    <text evidence="2 9 10">Belongs to the heat shock protein 70 family.</text>
</comment>
<evidence type="ECO:0000256" key="3">
    <source>
        <dbReference type="ARBA" id="ARBA00014415"/>
    </source>
</evidence>
<dbReference type="FunFam" id="2.60.34.10:FF:000014">
    <property type="entry name" value="Chaperone protein DnaK HSP70"/>
    <property type="match status" value="1"/>
</dbReference>
<feature type="compositionally biased region" description="Basic and acidic residues" evidence="12">
    <location>
        <begin position="592"/>
        <end position="615"/>
    </location>
</feature>
<dbReference type="PANTHER" id="PTHR19375">
    <property type="entry name" value="HEAT SHOCK PROTEIN 70KDA"/>
    <property type="match status" value="1"/>
</dbReference>
<reference evidence="13 14" key="1">
    <citation type="journal article" date="2015" name="Genome Announc.">
        <title>Expanding the biotechnology potential of lactobacilli through comparative genomics of 213 strains and associated genera.</title>
        <authorList>
            <person name="Sun Z."/>
            <person name="Harris H.M."/>
            <person name="McCann A."/>
            <person name="Guo C."/>
            <person name="Argimon S."/>
            <person name="Zhang W."/>
            <person name="Yang X."/>
            <person name="Jeffery I.B."/>
            <person name="Cooney J.C."/>
            <person name="Kagawa T.F."/>
            <person name="Liu W."/>
            <person name="Song Y."/>
            <person name="Salvetti E."/>
            <person name="Wrobel A."/>
            <person name="Rasinkangas P."/>
            <person name="Parkhill J."/>
            <person name="Rea M.C."/>
            <person name="O'Sullivan O."/>
            <person name="Ritari J."/>
            <person name="Douillard F.P."/>
            <person name="Paul Ross R."/>
            <person name="Yang R."/>
            <person name="Briner A.E."/>
            <person name="Felis G.E."/>
            <person name="de Vos W.M."/>
            <person name="Barrangou R."/>
            <person name="Klaenhammer T.R."/>
            <person name="Caufield P.W."/>
            <person name="Cui Y."/>
            <person name="Zhang H."/>
            <person name="O'Toole P.W."/>
        </authorList>
    </citation>
    <scope>NUCLEOTIDE SEQUENCE [LARGE SCALE GENOMIC DNA]</scope>
    <source>
        <strain evidence="13 14">DSM 22689</strain>
    </source>
</reference>
<dbReference type="InterPro" id="IPR012725">
    <property type="entry name" value="Chaperone_DnaK"/>
</dbReference>
<feature type="coiled-coil region" evidence="11">
    <location>
        <begin position="225"/>
        <end position="252"/>
    </location>
</feature>
<dbReference type="Gene3D" id="3.30.420.40">
    <property type="match status" value="2"/>
</dbReference>
<accession>A0A0R2CTK6</accession>
<comment type="induction">
    <text evidence="9">By stress conditions e.g. heat shock.</text>
</comment>
<dbReference type="Gene3D" id="3.90.640.10">
    <property type="entry name" value="Actin, Chain A, domain 4"/>
    <property type="match status" value="1"/>
</dbReference>
<evidence type="ECO:0000256" key="8">
    <source>
        <dbReference type="ARBA" id="ARBA00023186"/>
    </source>
</evidence>
<evidence type="ECO:0000256" key="7">
    <source>
        <dbReference type="ARBA" id="ARBA00023016"/>
    </source>
</evidence>
<keyword evidence="7 9" id="KW-0346">Stress response</keyword>
<evidence type="ECO:0000256" key="5">
    <source>
        <dbReference type="ARBA" id="ARBA00022741"/>
    </source>
</evidence>
<dbReference type="PROSITE" id="PS00297">
    <property type="entry name" value="HSP70_1"/>
    <property type="match status" value="1"/>
</dbReference>
<dbReference type="InterPro" id="IPR029048">
    <property type="entry name" value="HSP70_C_sf"/>
</dbReference>
<dbReference type="PRINTS" id="PR00301">
    <property type="entry name" value="HEATSHOCK70"/>
</dbReference>
<dbReference type="AlphaFoldDB" id="A0A0R2CTK6"/>
<dbReference type="Gene3D" id="1.20.1270.10">
    <property type="match status" value="1"/>
</dbReference>
<protein>
    <recommendedName>
        <fullName evidence="3 9">Chaperone protein DnaK</fullName>
    </recommendedName>
    <alternativeName>
        <fullName evidence="9">HSP70</fullName>
    </alternativeName>
    <alternativeName>
        <fullName evidence="9">Heat shock 70 kDa protein</fullName>
    </alternativeName>
    <alternativeName>
        <fullName evidence="9">Heat shock protein 70</fullName>
    </alternativeName>
</protein>
<dbReference type="PROSITE" id="PS01036">
    <property type="entry name" value="HSP70_3"/>
    <property type="match status" value="1"/>
</dbReference>
<dbReference type="STRING" id="1423745.GCA_001311215_00339"/>
<dbReference type="NCBIfam" id="NF001413">
    <property type="entry name" value="PRK00290.1"/>
    <property type="match status" value="1"/>
</dbReference>
<dbReference type="EMBL" id="AYZI01000005">
    <property type="protein sequence ID" value="KRM91404.1"/>
    <property type="molecule type" value="Genomic_DNA"/>
</dbReference>